<comment type="caution">
    <text evidence="2">The sequence shown here is derived from an EMBL/GenBank/DDBJ whole genome shotgun (WGS) entry which is preliminary data.</text>
</comment>
<protein>
    <submittedName>
        <fullName evidence="2">Uncharacterized protein</fullName>
    </submittedName>
</protein>
<name>A0ABS2UPJ9_9ACTN</name>
<reference evidence="2 3" key="1">
    <citation type="journal article" date="2016" name="Arch. Microbiol.">
        <title>Streptomyces zhihengii sp. nov., isolated from rhizospheric soil of Psammosilene tunicoides.</title>
        <authorList>
            <person name="Huang M.J."/>
            <person name="Fei J.J."/>
            <person name="Salam N."/>
            <person name="Kim C.J."/>
            <person name="Hozzein W.N."/>
            <person name="Xiao M."/>
            <person name="Huang H.Q."/>
            <person name="Li W.J."/>
        </authorList>
    </citation>
    <scope>NUCLEOTIDE SEQUENCE [LARGE SCALE GENOMIC DNA]</scope>
    <source>
        <strain evidence="2 3">YIM T102</strain>
    </source>
</reference>
<evidence type="ECO:0000313" key="2">
    <source>
        <dbReference type="EMBL" id="MBM9618645.1"/>
    </source>
</evidence>
<proteinExistence type="predicted"/>
<dbReference type="Proteomes" id="UP000664109">
    <property type="component" value="Unassembled WGS sequence"/>
</dbReference>
<feature type="transmembrane region" description="Helical" evidence="1">
    <location>
        <begin position="133"/>
        <end position="154"/>
    </location>
</feature>
<evidence type="ECO:0000313" key="3">
    <source>
        <dbReference type="Proteomes" id="UP000664109"/>
    </source>
</evidence>
<dbReference type="EMBL" id="JAFEJA010000001">
    <property type="protein sequence ID" value="MBM9618645.1"/>
    <property type="molecule type" value="Genomic_DNA"/>
</dbReference>
<organism evidence="2 3">
    <name type="scientific">Streptomyces zhihengii</name>
    <dbReference type="NCBI Taxonomy" id="1818004"/>
    <lineage>
        <taxon>Bacteria</taxon>
        <taxon>Bacillati</taxon>
        <taxon>Actinomycetota</taxon>
        <taxon>Actinomycetes</taxon>
        <taxon>Kitasatosporales</taxon>
        <taxon>Streptomycetaceae</taxon>
        <taxon>Streptomyces</taxon>
    </lineage>
</organism>
<keyword evidence="1" id="KW-0812">Transmembrane</keyword>
<accession>A0ABS2UPJ9</accession>
<keyword evidence="3" id="KW-1185">Reference proteome</keyword>
<keyword evidence="1" id="KW-0472">Membrane</keyword>
<evidence type="ECO:0000256" key="1">
    <source>
        <dbReference type="SAM" id="Phobius"/>
    </source>
</evidence>
<sequence>MTLHSGLKRTRGPDATKVTEMVSFSDTSGPAPSAVYVERELPQGGVPAYLAARRGGARSFALWTDEWRRERVATVVTLSAAGGVSTYQVLGAYGEVVGTITREKALRGKGLRTRWTVHPAGASKAVGYKGRIVWWWLWWPLLPFMLILLLATVLDSVPGNEGGMARAPRRIRWRAEGQVPLEFRSRGNKLHLHSPGVDWRLGAALISLLRSFHADAWDASPV</sequence>
<gene>
    <name evidence="2" type="ORF">JE024_07740</name>
</gene>
<keyword evidence="1" id="KW-1133">Transmembrane helix</keyword>